<dbReference type="Pfam" id="PF20150">
    <property type="entry name" value="2EXR"/>
    <property type="match status" value="1"/>
</dbReference>
<evidence type="ECO:0000313" key="3">
    <source>
        <dbReference type="EMBL" id="KAF4633332.1"/>
    </source>
</evidence>
<feature type="compositionally biased region" description="Low complexity" evidence="1">
    <location>
        <begin position="1"/>
        <end position="16"/>
    </location>
</feature>
<gene>
    <name evidence="3" type="ORF">G7Y89_g4795</name>
</gene>
<reference evidence="3 4" key="1">
    <citation type="submission" date="2020-03" db="EMBL/GenBank/DDBJ databases">
        <title>Draft Genome Sequence of Cudoniella acicularis.</title>
        <authorList>
            <person name="Buettner E."/>
            <person name="Kellner H."/>
        </authorList>
    </citation>
    <scope>NUCLEOTIDE SEQUENCE [LARGE SCALE GENOMIC DNA]</scope>
    <source>
        <strain evidence="3 4">DSM 108380</strain>
    </source>
</reference>
<evidence type="ECO:0000256" key="1">
    <source>
        <dbReference type="SAM" id="MobiDB-lite"/>
    </source>
</evidence>
<feature type="region of interest" description="Disordered" evidence="1">
    <location>
        <begin position="1"/>
        <end position="81"/>
    </location>
</feature>
<dbReference type="InterPro" id="IPR045518">
    <property type="entry name" value="2EXR"/>
</dbReference>
<dbReference type="AlphaFoldDB" id="A0A8H4RNR2"/>
<keyword evidence="4" id="KW-1185">Reference proteome</keyword>
<evidence type="ECO:0000259" key="2">
    <source>
        <dbReference type="Pfam" id="PF20150"/>
    </source>
</evidence>
<accession>A0A8H4RNR2</accession>
<organism evidence="3 4">
    <name type="scientific">Cudoniella acicularis</name>
    <dbReference type="NCBI Taxonomy" id="354080"/>
    <lineage>
        <taxon>Eukaryota</taxon>
        <taxon>Fungi</taxon>
        <taxon>Dikarya</taxon>
        <taxon>Ascomycota</taxon>
        <taxon>Pezizomycotina</taxon>
        <taxon>Leotiomycetes</taxon>
        <taxon>Helotiales</taxon>
        <taxon>Tricladiaceae</taxon>
        <taxon>Cudoniella</taxon>
    </lineage>
</organism>
<sequence length="353" mass="38604">MVGTKSSNSNPKAASAQPRSQTRDTHGTASDSSKAKASAGTSTEASSTSHGPSESLIGVTKARRSSSTDQRQPEVQPSSLHGVATRLFTGNVPNVVTAIPSTTSRCEVKSIAAASKTQQNLLQNSVSQPVTLVTTTVLPNGQVQSQVQQQQAIVQIPTDVLTSLLTSVKTLHEEISLLRNHNVVISNQITAMATRTEALQSQFVGISAKIDRIETNTRSHMFFTCFNRLQIELHLLVWKFALSQPEIHALMVEFENTDGISYVSAIAPASRTLKHAIRQVNREARKAATVLLCYIDRRPFFYNPSSDAICVEAIVTPNVFAELKAHGYSDNELEDEDKWDDPDLLWDIDLRPL</sequence>
<protein>
    <recommendedName>
        <fullName evidence="2">2EXR domain-containing protein</fullName>
    </recommendedName>
</protein>
<feature type="compositionally biased region" description="Polar residues" evidence="1">
    <location>
        <begin position="65"/>
        <end position="79"/>
    </location>
</feature>
<feature type="compositionally biased region" description="Low complexity" evidence="1">
    <location>
        <begin position="27"/>
        <end position="49"/>
    </location>
</feature>
<evidence type="ECO:0000313" key="4">
    <source>
        <dbReference type="Proteomes" id="UP000566819"/>
    </source>
</evidence>
<dbReference type="EMBL" id="JAAMPI010000270">
    <property type="protein sequence ID" value="KAF4633332.1"/>
    <property type="molecule type" value="Genomic_DNA"/>
</dbReference>
<feature type="domain" description="2EXR" evidence="2">
    <location>
        <begin position="223"/>
        <end position="309"/>
    </location>
</feature>
<name>A0A8H4RNR2_9HELO</name>
<dbReference type="Proteomes" id="UP000566819">
    <property type="component" value="Unassembled WGS sequence"/>
</dbReference>
<proteinExistence type="predicted"/>
<comment type="caution">
    <text evidence="3">The sequence shown here is derived from an EMBL/GenBank/DDBJ whole genome shotgun (WGS) entry which is preliminary data.</text>
</comment>